<dbReference type="InterPro" id="IPR044819">
    <property type="entry name" value="OBL-like"/>
</dbReference>
<dbReference type="GO" id="GO:0006629">
    <property type="term" value="P:lipid metabolic process"/>
    <property type="evidence" value="ECO:0007669"/>
    <property type="project" value="InterPro"/>
</dbReference>
<dbReference type="OrthoDB" id="438440at2759"/>
<evidence type="ECO:0000313" key="4">
    <source>
        <dbReference type="Proteomes" id="UP000886885"/>
    </source>
</evidence>
<dbReference type="AlphaFoldDB" id="A0A8X7YFU5"/>
<dbReference type="Proteomes" id="UP000886885">
    <property type="component" value="Chromosome 14D"/>
</dbReference>
<dbReference type="EMBL" id="JAAWWB010000028">
    <property type="protein sequence ID" value="KAG6747708.1"/>
    <property type="molecule type" value="Genomic_DNA"/>
</dbReference>
<dbReference type="Pfam" id="PF01764">
    <property type="entry name" value="Lipase_3"/>
    <property type="match status" value="1"/>
</dbReference>
<evidence type="ECO:0000313" key="3">
    <source>
        <dbReference type="EMBL" id="KAG6747708.1"/>
    </source>
</evidence>
<name>A0A8X7YFU5_POPTO</name>
<keyword evidence="4" id="KW-1185">Reference proteome</keyword>
<dbReference type="PANTHER" id="PTHR46086">
    <property type="entry name" value="ALPHA/BETA-HYDROLASES SUPERFAMILY PROTEIN"/>
    <property type="match status" value="1"/>
</dbReference>
<proteinExistence type="predicted"/>
<evidence type="ECO:0000256" key="1">
    <source>
        <dbReference type="ARBA" id="ARBA00022801"/>
    </source>
</evidence>
<protein>
    <recommendedName>
        <fullName evidence="2">Fungal lipase-type domain-containing protein</fullName>
    </recommendedName>
</protein>
<reference evidence="3" key="1">
    <citation type="journal article" date="2020" name="bioRxiv">
        <title>Hybrid origin of Populus tomentosa Carr. identified through genome sequencing and phylogenomic analysis.</title>
        <authorList>
            <person name="An X."/>
            <person name="Gao K."/>
            <person name="Chen Z."/>
            <person name="Li J."/>
            <person name="Yang X."/>
            <person name="Yang X."/>
            <person name="Zhou J."/>
            <person name="Guo T."/>
            <person name="Zhao T."/>
            <person name="Huang S."/>
            <person name="Miao D."/>
            <person name="Khan W.U."/>
            <person name="Rao P."/>
            <person name="Ye M."/>
            <person name="Lei B."/>
            <person name="Liao W."/>
            <person name="Wang J."/>
            <person name="Ji L."/>
            <person name="Li Y."/>
            <person name="Guo B."/>
            <person name="Mustafa N.S."/>
            <person name="Li S."/>
            <person name="Yun Q."/>
            <person name="Keller S.R."/>
            <person name="Mao J."/>
            <person name="Zhang R."/>
            <person name="Strauss S.H."/>
        </authorList>
    </citation>
    <scope>NUCLEOTIDE SEQUENCE</scope>
    <source>
        <strain evidence="3">GM15</strain>
        <tissue evidence="3">Leaf</tissue>
    </source>
</reference>
<accession>A0A8X7YFU5</accession>
<comment type="caution">
    <text evidence="3">The sequence shown here is derived from an EMBL/GenBank/DDBJ whole genome shotgun (WGS) entry which is preliminary data.</text>
</comment>
<keyword evidence="1" id="KW-0378">Hydrolase</keyword>
<dbReference type="GO" id="GO:0004806">
    <property type="term" value="F:triacylglycerol lipase activity"/>
    <property type="evidence" value="ECO:0007669"/>
    <property type="project" value="InterPro"/>
</dbReference>
<dbReference type="PANTHER" id="PTHR46086:SF28">
    <property type="entry name" value="FUNGAL LIPASE-LIKE DOMAIN-CONTAINING PROTEIN"/>
    <property type="match status" value="1"/>
</dbReference>
<feature type="domain" description="Fungal lipase-type" evidence="2">
    <location>
        <begin position="217"/>
        <end position="375"/>
    </location>
</feature>
<organism evidence="3 4">
    <name type="scientific">Populus tomentosa</name>
    <name type="common">Chinese white poplar</name>
    <dbReference type="NCBI Taxonomy" id="118781"/>
    <lineage>
        <taxon>Eukaryota</taxon>
        <taxon>Viridiplantae</taxon>
        <taxon>Streptophyta</taxon>
        <taxon>Embryophyta</taxon>
        <taxon>Tracheophyta</taxon>
        <taxon>Spermatophyta</taxon>
        <taxon>Magnoliopsida</taxon>
        <taxon>eudicotyledons</taxon>
        <taxon>Gunneridae</taxon>
        <taxon>Pentapetalae</taxon>
        <taxon>rosids</taxon>
        <taxon>fabids</taxon>
        <taxon>Malpighiales</taxon>
        <taxon>Salicaceae</taxon>
        <taxon>Saliceae</taxon>
        <taxon>Populus</taxon>
    </lineage>
</organism>
<evidence type="ECO:0000259" key="2">
    <source>
        <dbReference type="Pfam" id="PF01764"/>
    </source>
</evidence>
<sequence>MATNSYGEHFYQNKLLLDPTEASFLDLILFLVSSNIKSRGFIECHEEHGLRNFSSRWIVVISVLVQKILLFFRKPMAMIGNALEMWLNLLLCNGGFLKLLLNILKGKVVKTPDRSSEKFTSVIGNLDLRVELDKKSSPGDEKYNASLSWMAAKLAYENGAFVESIVKDHWNVNEILGFLRLLERLDFPNITGSDHLNQASTHAFMIQDTKTDPNLFVLAFRGTEPFDAYGWATDMDLSWYKLKGIGQIHRGFMKALGLQNNGWPKEIIEPDHDYLYAYYETRQMLRDIVSKNEQAKFIVTGHSLGGALAILFVAVLTMHGEAELLERLEGVYTFGQPRVGDEEFGEYMIDGLKKHKVKYLRYVYCNDMVPRVPFDNNCFFYKHFWECKYYTSWYKEKVSVPSLSPSLPPSLSISYAVDEQLINAFVTNPDTGYARRAEQELLLFVNGHTQVLECCLGADQKFYNPLPEGSRLQRKLVDDTDKGGRAGGSRIISTLSSRLY</sequence>
<dbReference type="CDD" id="cd00519">
    <property type="entry name" value="Lipase_3"/>
    <property type="match status" value="1"/>
</dbReference>
<gene>
    <name evidence="3" type="ORF">POTOM_047598</name>
</gene>
<dbReference type="InterPro" id="IPR002921">
    <property type="entry name" value="Fungal_lipase-type"/>
</dbReference>